<gene>
    <name evidence="3" type="ORF">SPPG_05211</name>
</gene>
<keyword evidence="2" id="KW-0732">Signal</keyword>
<sequence length="211" mass="20747">MLFKTILTAIAVAATAVGTSASGILFQEPRAGSQYVAGGPITISWFFDPNGNTFAAQGTDPVEFHLSDLRNGVNTGQLIGGPIAQTTLQALNATGNLPAVVDGTNYTLRASAGNPPTYAYSPMFTIKATGGATTSGAPAPAPATSAAAPPASTGGSTQATASRAPASSTPSSSSTAGQQGQSSAQKSGAHSNIPMWGVGSAVFAFAGAALL</sequence>
<feature type="signal peptide" evidence="2">
    <location>
        <begin position="1"/>
        <end position="21"/>
    </location>
</feature>
<evidence type="ECO:0000256" key="2">
    <source>
        <dbReference type="SAM" id="SignalP"/>
    </source>
</evidence>
<dbReference type="VEuPathDB" id="FungiDB:SPPG_05211"/>
<dbReference type="InParanoid" id="A0A0L0HFD2"/>
<keyword evidence="4" id="KW-1185">Reference proteome</keyword>
<dbReference type="Proteomes" id="UP000053201">
    <property type="component" value="Unassembled WGS sequence"/>
</dbReference>
<dbReference type="RefSeq" id="XP_016607877.1">
    <property type="nucleotide sequence ID" value="XM_016753434.1"/>
</dbReference>
<feature type="region of interest" description="Disordered" evidence="1">
    <location>
        <begin position="132"/>
        <end position="189"/>
    </location>
</feature>
<accession>A0A0L0HFD2</accession>
<dbReference type="PANTHER" id="PTHR40633:SF1">
    <property type="entry name" value="GPI ANCHORED SERINE-THREONINE RICH PROTEIN (AFU_ORTHOLOGUE AFUA_1G03630)"/>
    <property type="match status" value="1"/>
</dbReference>
<dbReference type="AlphaFoldDB" id="A0A0L0HFD2"/>
<dbReference type="PANTHER" id="PTHR40633">
    <property type="entry name" value="MATRIX PROTEIN, PUTATIVE (AFU_ORTHOLOGUE AFUA_8G05410)-RELATED"/>
    <property type="match status" value="1"/>
</dbReference>
<protein>
    <submittedName>
        <fullName evidence="3">Uncharacterized protein</fullName>
    </submittedName>
</protein>
<dbReference type="InterPro" id="IPR052982">
    <property type="entry name" value="SRP1/TIP1-like"/>
</dbReference>
<dbReference type="OrthoDB" id="10404720at2759"/>
<proteinExistence type="predicted"/>
<feature type="chain" id="PRO_5005539914" evidence="2">
    <location>
        <begin position="22"/>
        <end position="211"/>
    </location>
</feature>
<dbReference type="OMA" id="TITWINP"/>
<dbReference type="GeneID" id="27688603"/>
<reference evidence="3 4" key="1">
    <citation type="submission" date="2009-08" db="EMBL/GenBank/DDBJ databases">
        <title>The Genome Sequence of Spizellomyces punctatus strain DAOM BR117.</title>
        <authorList>
            <consortium name="The Broad Institute Genome Sequencing Platform"/>
            <person name="Russ C."/>
            <person name="Cuomo C."/>
            <person name="Shea T."/>
            <person name="Young S.K."/>
            <person name="Zeng Q."/>
            <person name="Koehrsen M."/>
            <person name="Haas B."/>
            <person name="Borodovsky M."/>
            <person name="Guigo R."/>
            <person name="Alvarado L."/>
            <person name="Berlin A."/>
            <person name="Bochicchio J."/>
            <person name="Borenstein D."/>
            <person name="Chapman S."/>
            <person name="Chen Z."/>
            <person name="Engels R."/>
            <person name="Freedman E."/>
            <person name="Gellesch M."/>
            <person name="Goldberg J."/>
            <person name="Griggs A."/>
            <person name="Gujja S."/>
            <person name="Heiman D."/>
            <person name="Hepburn T."/>
            <person name="Howarth C."/>
            <person name="Jen D."/>
            <person name="Larson L."/>
            <person name="Lewis B."/>
            <person name="Mehta T."/>
            <person name="Park D."/>
            <person name="Pearson M."/>
            <person name="Roberts A."/>
            <person name="Saif S."/>
            <person name="Shenoy N."/>
            <person name="Sisk P."/>
            <person name="Stolte C."/>
            <person name="Sykes S."/>
            <person name="Thomson T."/>
            <person name="Walk T."/>
            <person name="White J."/>
            <person name="Yandava C."/>
            <person name="Burger G."/>
            <person name="Gray M.W."/>
            <person name="Holland P.W.H."/>
            <person name="King N."/>
            <person name="Lang F.B.F."/>
            <person name="Roger A.J."/>
            <person name="Ruiz-Trillo I."/>
            <person name="Lander E."/>
            <person name="Nusbaum C."/>
        </authorList>
    </citation>
    <scope>NUCLEOTIDE SEQUENCE [LARGE SCALE GENOMIC DNA]</scope>
    <source>
        <strain evidence="3 4">DAOM BR117</strain>
    </source>
</reference>
<dbReference type="EMBL" id="KQ257457">
    <property type="protein sequence ID" value="KNC99837.1"/>
    <property type="molecule type" value="Genomic_DNA"/>
</dbReference>
<evidence type="ECO:0000256" key="1">
    <source>
        <dbReference type="SAM" id="MobiDB-lite"/>
    </source>
</evidence>
<organism evidence="3 4">
    <name type="scientific">Spizellomyces punctatus (strain DAOM BR117)</name>
    <dbReference type="NCBI Taxonomy" id="645134"/>
    <lineage>
        <taxon>Eukaryota</taxon>
        <taxon>Fungi</taxon>
        <taxon>Fungi incertae sedis</taxon>
        <taxon>Chytridiomycota</taxon>
        <taxon>Chytridiomycota incertae sedis</taxon>
        <taxon>Chytridiomycetes</taxon>
        <taxon>Spizellomycetales</taxon>
        <taxon>Spizellomycetaceae</taxon>
        <taxon>Spizellomyces</taxon>
    </lineage>
</organism>
<evidence type="ECO:0000313" key="3">
    <source>
        <dbReference type="EMBL" id="KNC99837.1"/>
    </source>
</evidence>
<name>A0A0L0HFD2_SPIPD</name>
<evidence type="ECO:0000313" key="4">
    <source>
        <dbReference type="Proteomes" id="UP000053201"/>
    </source>
</evidence>